<reference evidence="1 2" key="1">
    <citation type="submission" date="2020-04" db="EMBL/GenBank/DDBJ databases">
        <authorList>
            <person name="Yoon J."/>
        </authorList>
    </citation>
    <scope>NUCLEOTIDE SEQUENCE [LARGE SCALE GENOMIC DNA]</scope>
    <source>
        <strain evidence="1 2">KMU-166</strain>
    </source>
</reference>
<comment type="caution">
    <text evidence="1">The sequence shown here is derived from an EMBL/GenBank/DDBJ whole genome shotgun (WGS) entry which is preliminary data.</text>
</comment>
<dbReference type="RefSeq" id="WP_168449370.1">
    <property type="nucleotide sequence ID" value="NZ_JAAWWK010000002.1"/>
</dbReference>
<evidence type="ECO:0000313" key="2">
    <source>
        <dbReference type="Proteomes" id="UP000765845"/>
    </source>
</evidence>
<sequence>MRALAWSCFSAPLIADGDHCCDFTLTPERQAWLARLDADDRPLTDYLARHCNSPRLGLVFESLWHFFLHQDPDFELLANNLPVRQQGRTLGEFDVILADRKQGVHVHLELAVKFFLARQGGDIDYQHWLGPNRADRLDRKIARLNEHQLRLAQTDGGRDALRELGVDHCHTHLRLAGLLFYPSDTACSGRDLHPEHERGHWLRRAEFDNRAHWRVLEKPLWLTADYERAVPITDSHWRRAQERPIMLINPALERCFVVPDNWPDGVHTAYQLNSSG</sequence>
<name>A0ABX1GCE3_9GAMM</name>
<dbReference type="Pfam" id="PF08907">
    <property type="entry name" value="DUF1853"/>
    <property type="match status" value="1"/>
</dbReference>
<dbReference type="Proteomes" id="UP000765845">
    <property type="component" value="Unassembled WGS sequence"/>
</dbReference>
<keyword evidence="2" id="KW-1185">Reference proteome</keyword>
<gene>
    <name evidence="1" type="ORF">HCU74_05225</name>
</gene>
<proteinExistence type="predicted"/>
<protein>
    <submittedName>
        <fullName evidence="1">DUF1853 family protein</fullName>
    </submittedName>
</protein>
<accession>A0ABX1GCE3</accession>
<dbReference type="EMBL" id="JAAWWK010000002">
    <property type="protein sequence ID" value="NKI16820.1"/>
    <property type="molecule type" value="Genomic_DNA"/>
</dbReference>
<evidence type="ECO:0000313" key="1">
    <source>
        <dbReference type="EMBL" id="NKI16820.1"/>
    </source>
</evidence>
<organism evidence="1 2">
    <name type="scientific">Spongiibacter thalassae</name>
    <dbReference type="NCBI Taxonomy" id="2721624"/>
    <lineage>
        <taxon>Bacteria</taxon>
        <taxon>Pseudomonadati</taxon>
        <taxon>Pseudomonadota</taxon>
        <taxon>Gammaproteobacteria</taxon>
        <taxon>Cellvibrionales</taxon>
        <taxon>Spongiibacteraceae</taxon>
        <taxon>Spongiibacter</taxon>
    </lineage>
</organism>
<dbReference type="InterPro" id="IPR015003">
    <property type="entry name" value="DUF1853"/>
</dbReference>